<name>A0ABN8F0S4_9BACT</name>
<proteinExistence type="predicted"/>
<comment type="caution">
    <text evidence="1">The sequence shown here is derived from an EMBL/GenBank/DDBJ whole genome shotgun (WGS) entry which is preliminary data.</text>
</comment>
<dbReference type="Pfam" id="PF03747">
    <property type="entry name" value="ADP_ribosyl_GH"/>
    <property type="match status" value="1"/>
</dbReference>
<protein>
    <recommendedName>
        <fullName evidence="3">ADP-ribosylglycohydrolase family protein</fullName>
    </recommendedName>
</protein>
<dbReference type="PANTHER" id="PTHR16222:SF12">
    <property type="entry name" value="ADP-RIBOSYLGLYCOHYDROLASE-RELATED"/>
    <property type="match status" value="1"/>
</dbReference>
<dbReference type="EMBL" id="CAKLPZ010000001">
    <property type="protein sequence ID" value="CAH0999620.1"/>
    <property type="molecule type" value="Genomic_DNA"/>
</dbReference>
<gene>
    <name evidence="1" type="ORF">LEM8419_00920</name>
</gene>
<reference evidence="1" key="1">
    <citation type="submission" date="2021-12" db="EMBL/GenBank/DDBJ databases">
        <authorList>
            <person name="Rodrigo-Torres L."/>
            <person name="Arahal R. D."/>
            <person name="Lucena T."/>
        </authorList>
    </citation>
    <scope>NUCLEOTIDE SEQUENCE</scope>
    <source>
        <strain evidence="1">CECT 8419</strain>
    </source>
</reference>
<dbReference type="Gene3D" id="1.10.4080.10">
    <property type="entry name" value="ADP-ribosylation/Crystallin J1"/>
    <property type="match status" value="1"/>
</dbReference>
<organism evidence="1 2">
    <name type="scientific">Neolewinella maritima</name>
    <dbReference type="NCBI Taxonomy" id="1383882"/>
    <lineage>
        <taxon>Bacteria</taxon>
        <taxon>Pseudomonadati</taxon>
        <taxon>Bacteroidota</taxon>
        <taxon>Saprospiria</taxon>
        <taxon>Saprospirales</taxon>
        <taxon>Lewinellaceae</taxon>
        <taxon>Neolewinella</taxon>
    </lineage>
</organism>
<dbReference type="InterPro" id="IPR005502">
    <property type="entry name" value="Ribosyl_crysJ1"/>
</dbReference>
<dbReference type="InterPro" id="IPR050792">
    <property type="entry name" value="ADP-ribosylglycohydrolase"/>
</dbReference>
<keyword evidence="2" id="KW-1185">Reference proteome</keyword>
<dbReference type="SUPFAM" id="SSF101478">
    <property type="entry name" value="ADP-ribosylglycohydrolase"/>
    <property type="match status" value="1"/>
</dbReference>
<evidence type="ECO:0008006" key="3">
    <source>
        <dbReference type="Google" id="ProtNLM"/>
    </source>
</evidence>
<sequence length="453" mass="49584">MNSSSTGSASFLLGLGVLLGACTPDSPTIPPPPVPEPAAYLEADYQELALSDTVLYDKILGSLIGSAIGDAMGAPTEMWSQTDISEEYGYVDSLDLVLREPSPEGPWNYNLPPGAGTDDTRWKDLLVEYVVGEHHERPPATPLILDPGRFSAFLNTRYASSIAELKETSGLEPEPLEDAMRRVTWLQEWARITRAYAAGDIDGYRDALSGFYGGEMSCAGMLYAPVVGAAFPGRPDEAYEAAYGIALFDLGYARDLSGLTAALTSVAFLPTARPADFTRVLREVDPRGFFRSRLLGRIAYQQFKQARAIVRSARRVTVADARAMDLELPPAYTYDSLTYAQTRRAYELLAAARQDVPFHAGEVYLINLTALLFSNYQFQPAMEFVTNYGRDNDTVAAVTGAILGALHGYSGLPTPTRERVVRVNREVLAIDLEQRARALTDAVLSRRALDQEQ</sequence>
<accession>A0ABN8F0S4</accession>
<evidence type="ECO:0000313" key="1">
    <source>
        <dbReference type="EMBL" id="CAH0999620.1"/>
    </source>
</evidence>
<evidence type="ECO:0000313" key="2">
    <source>
        <dbReference type="Proteomes" id="UP000837803"/>
    </source>
</evidence>
<dbReference type="PANTHER" id="PTHR16222">
    <property type="entry name" value="ADP-RIBOSYLGLYCOHYDROLASE"/>
    <property type="match status" value="1"/>
</dbReference>
<dbReference type="InterPro" id="IPR036705">
    <property type="entry name" value="Ribosyl_crysJ1_sf"/>
</dbReference>
<dbReference type="Proteomes" id="UP000837803">
    <property type="component" value="Unassembled WGS sequence"/>
</dbReference>